<dbReference type="Gene3D" id="1.10.3470.10">
    <property type="entry name" value="ABC transporter involved in vitamin B12 uptake, BtuC"/>
    <property type="match status" value="1"/>
</dbReference>
<dbReference type="Pfam" id="PF01032">
    <property type="entry name" value="FecCD"/>
    <property type="match status" value="1"/>
</dbReference>
<feature type="transmembrane region" description="Helical" evidence="8">
    <location>
        <begin position="282"/>
        <end position="299"/>
    </location>
</feature>
<organism evidence="9 10">
    <name type="scientific">Evansella caseinilytica</name>
    <dbReference type="NCBI Taxonomy" id="1503961"/>
    <lineage>
        <taxon>Bacteria</taxon>
        <taxon>Bacillati</taxon>
        <taxon>Bacillota</taxon>
        <taxon>Bacilli</taxon>
        <taxon>Bacillales</taxon>
        <taxon>Bacillaceae</taxon>
        <taxon>Evansella</taxon>
    </lineage>
</organism>
<evidence type="ECO:0000256" key="3">
    <source>
        <dbReference type="ARBA" id="ARBA00022448"/>
    </source>
</evidence>
<evidence type="ECO:0000256" key="4">
    <source>
        <dbReference type="ARBA" id="ARBA00022475"/>
    </source>
</evidence>
<evidence type="ECO:0000313" key="10">
    <source>
        <dbReference type="Proteomes" id="UP000198935"/>
    </source>
</evidence>
<dbReference type="PANTHER" id="PTHR30472:SF30">
    <property type="entry name" value="IRON-UPTAKE SYSTEM PERMEASE PROTEIN FEUB"/>
    <property type="match status" value="1"/>
</dbReference>
<feature type="transmembrane region" description="Helical" evidence="8">
    <location>
        <begin position="125"/>
        <end position="144"/>
    </location>
</feature>
<evidence type="ECO:0000313" key="9">
    <source>
        <dbReference type="EMBL" id="SDZ41012.1"/>
    </source>
</evidence>
<dbReference type="EMBL" id="FNPI01000012">
    <property type="protein sequence ID" value="SDZ41012.1"/>
    <property type="molecule type" value="Genomic_DNA"/>
</dbReference>
<keyword evidence="4" id="KW-1003">Cell membrane</keyword>
<keyword evidence="5 8" id="KW-0812">Transmembrane</keyword>
<comment type="similarity">
    <text evidence="2">Belongs to the binding-protein-dependent transport system permease family. FecCD subfamily.</text>
</comment>
<keyword evidence="10" id="KW-1185">Reference proteome</keyword>
<feature type="transmembrane region" description="Helical" evidence="8">
    <location>
        <begin position="243"/>
        <end position="270"/>
    </location>
</feature>
<dbReference type="GO" id="GO:0022857">
    <property type="term" value="F:transmembrane transporter activity"/>
    <property type="evidence" value="ECO:0007669"/>
    <property type="project" value="InterPro"/>
</dbReference>
<keyword evidence="3" id="KW-0813">Transport</keyword>
<keyword evidence="7 8" id="KW-0472">Membrane</keyword>
<dbReference type="InterPro" id="IPR037294">
    <property type="entry name" value="ABC_BtuC-like"/>
</dbReference>
<evidence type="ECO:0000256" key="5">
    <source>
        <dbReference type="ARBA" id="ARBA00022692"/>
    </source>
</evidence>
<evidence type="ECO:0000256" key="8">
    <source>
        <dbReference type="SAM" id="Phobius"/>
    </source>
</evidence>
<dbReference type="Proteomes" id="UP000198935">
    <property type="component" value="Unassembled WGS sequence"/>
</dbReference>
<dbReference type="GO" id="GO:0005886">
    <property type="term" value="C:plasma membrane"/>
    <property type="evidence" value="ECO:0007669"/>
    <property type="project" value="UniProtKB-SubCell"/>
</dbReference>
<dbReference type="InterPro" id="IPR000522">
    <property type="entry name" value="ABC_transptr_permease_BtuC"/>
</dbReference>
<sequence length="340" mass="36070">MVMFAMRMKLPAHRIIFILAPAGILLALFLSARSGSTSISVGEVIEAIFSYDQENTKHIIVTTSRIPRAIGAMLIGALLAMSGALMQGMTRNYLASPSIMGVSDGAAFIITISIIFLPSMTPLEMMVFSLIGSTLGVGTVFGIASLVHNGLSPVKLAIIGTIVGTFFSSLSAALAVYFQVSQTMSFWYNARMHQINPDLLFFSIPFAVVGIVLALALSKSISVLSLGEEVAVSLGQRKGLVKALTMLSVVTMTGISVALVGKIGFVGLIIPHLTRYLVGIDYKWVVPCAGIIGGIFLTLSDCLSIYVNYPFETPIGVVTSIIGVPFFLYLIKTRGGGTSS</sequence>
<evidence type="ECO:0000256" key="6">
    <source>
        <dbReference type="ARBA" id="ARBA00022989"/>
    </source>
</evidence>
<dbReference type="AlphaFoldDB" id="A0A1H3SSR7"/>
<gene>
    <name evidence="9" type="ORF">SAMN05421736_1129</name>
</gene>
<evidence type="ECO:0000256" key="2">
    <source>
        <dbReference type="ARBA" id="ARBA00007935"/>
    </source>
</evidence>
<dbReference type="PANTHER" id="PTHR30472">
    <property type="entry name" value="FERRIC ENTEROBACTIN TRANSPORT SYSTEM PERMEASE PROTEIN"/>
    <property type="match status" value="1"/>
</dbReference>
<evidence type="ECO:0000256" key="7">
    <source>
        <dbReference type="ARBA" id="ARBA00023136"/>
    </source>
</evidence>
<dbReference type="SUPFAM" id="SSF81345">
    <property type="entry name" value="ABC transporter involved in vitamin B12 uptake, BtuC"/>
    <property type="match status" value="1"/>
</dbReference>
<reference evidence="10" key="1">
    <citation type="submission" date="2016-10" db="EMBL/GenBank/DDBJ databases">
        <authorList>
            <person name="Varghese N."/>
            <person name="Submissions S."/>
        </authorList>
    </citation>
    <scope>NUCLEOTIDE SEQUENCE [LARGE SCALE GENOMIC DNA]</scope>
    <source>
        <strain evidence="10">SP</strain>
    </source>
</reference>
<proteinExistence type="inferred from homology"/>
<protein>
    <submittedName>
        <fullName evidence="9">Iron complex transport system permease protein</fullName>
    </submittedName>
</protein>
<feature type="transmembrane region" description="Helical" evidence="8">
    <location>
        <begin position="199"/>
        <end position="217"/>
    </location>
</feature>
<feature type="transmembrane region" description="Helical" evidence="8">
    <location>
        <begin position="156"/>
        <end position="179"/>
    </location>
</feature>
<evidence type="ECO:0000256" key="1">
    <source>
        <dbReference type="ARBA" id="ARBA00004651"/>
    </source>
</evidence>
<comment type="subcellular location">
    <subcellularLocation>
        <location evidence="1">Cell membrane</location>
        <topology evidence="1">Multi-pass membrane protein</topology>
    </subcellularLocation>
</comment>
<name>A0A1H3SSR7_9BACI</name>
<accession>A0A1H3SSR7</accession>
<feature type="transmembrane region" description="Helical" evidence="8">
    <location>
        <begin position="66"/>
        <end position="86"/>
    </location>
</feature>
<dbReference type="STRING" id="1503961.SAMN05421736_1129"/>
<dbReference type="GO" id="GO:0033214">
    <property type="term" value="P:siderophore-iron import into cell"/>
    <property type="evidence" value="ECO:0007669"/>
    <property type="project" value="TreeGrafter"/>
</dbReference>
<dbReference type="CDD" id="cd06550">
    <property type="entry name" value="TM_ABC_iron-siderophores_like"/>
    <property type="match status" value="1"/>
</dbReference>
<keyword evidence="6 8" id="KW-1133">Transmembrane helix</keyword>
<feature type="transmembrane region" description="Helical" evidence="8">
    <location>
        <begin position="311"/>
        <end position="331"/>
    </location>
</feature>
<feature type="transmembrane region" description="Helical" evidence="8">
    <location>
        <begin position="98"/>
        <end position="119"/>
    </location>
</feature>
<dbReference type="FunFam" id="1.10.3470.10:FF:000001">
    <property type="entry name" value="Vitamin B12 ABC transporter permease BtuC"/>
    <property type="match status" value="1"/>
</dbReference>